<dbReference type="Proteomes" id="UP000057981">
    <property type="component" value="Chromosome"/>
</dbReference>
<dbReference type="EMBL" id="CP012898">
    <property type="protein sequence ID" value="ALJ05871.1"/>
    <property type="molecule type" value="Genomic_DNA"/>
</dbReference>
<feature type="domain" description="NAD-dependent epimerase/dehydratase" evidence="1">
    <location>
        <begin position="2"/>
        <end position="229"/>
    </location>
</feature>
<name>A0A0P0CZ25_9FLAO</name>
<dbReference type="PANTHER" id="PTHR48079:SF6">
    <property type="entry name" value="NAD(P)-BINDING DOMAIN-CONTAINING PROTEIN-RELATED"/>
    <property type="match status" value="1"/>
</dbReference>
<dbReference type="GO" id="GO:0005737">
    <property type="term" value="C:cytoplasm"/>
    <property type="evidence" value="ECO:0007669"/>
    <property type="project" value="TreeGrafter"/>
</dbReference>
<gene>
    <name evidence="2" type="ORF">APS56_12345</name>
</gene>
<evidence type="ECO:0000259" key="1">
    <source>
        <dbReference type="Pfam" id="PF01370"/>
    </source>
</evidence>
<proteinExistence type="predicted"/>
<accession>A0A0P0CZ25</accession>
<dbReference type="OrthoDB" id="596910at2"/>
<organism evidence="2 3">
    <name type="scientific">Pseudalgibacter alginicilyticus</name>
    <dbReference type="NCBI Taxonomy" id="1736674"/>
    <lineage>
        <taxon>Bacteria</taxon>
        <taxon>Pseudomonadati</taxon>
        <taxon>Bacteroidota</taxon>
        <taxon>Flavobacteriia</taxon>
        <taxon>Flavobacteriales</taxon>
        <taxon>Flavobacteriaceae</taxon>
        <taxon>Pseudalgibacter</taxon>
    </lineage>
</organism>
<dbReference type="InterPro" id="IPR001509">
    <property type="entry name" value="Epimerase_deHydtase"/>
</dbReference>
<dbReference type="KEGG" id="ahz:APS56_12345"/>
<evidence type="ECO:0000313" key="3">
    <source>
        <dbReference type="Proteomes" id="UP000057981"/>
    </source>
</evidence>
<dbReference type="GO" id="GO:0004029">
    <property type="term" value="F:aldehyde dehydrogenase (NAD+) activity"/>
    <property type="evidence" value="ECO:0007669"/>
    <property type="project" value="TreeGrafter"/>
</dbReference>
<protein>
    <submittedName>
        <fullName evidence="2">NAD-dependent epimerase</fullName>
    </submittedName>
</protein>
<dbReference type="RefSeq" id="WP_054728656.1">
    <property type="nucleotide sequence ID" value="NZ_CP012898.1"/>
</dbReference>
<dbReference type="PANTHER" id="PTHR48079">
    <property type="entry name" value="PROTEIN YEEZ"/>
    <property type="match status" value="1"/>
</dbReference>
<dbReference type="Pfam" id="PF01370">
    <property type="entry name" value="Epimerase"/>
    <property type="match status" value="1"/>
</dbReference>
<reference evidence="2 3" key="1">
    <citation type="submission" date="2015-10" db="EMBL/GenBank/DDBJ databases">
        <authorList>
            <person name="Gilbert D.G."/>
        </authorList>
    </citation>
    <scope>NUCLEOTIDE SEQUENCE [LARGE SCALE GENOMIC DNA]</scope>
    <source>
        <strain evidence="3">HZ-22</strain>
    </source>
</reference>
<dbReference type="InterPro" id="IPR051783">
    <property type="entry name" value="NAD(P)-dependent_oxidoreduct"/>
</dbReference>
<dbReference type="Gene3D" id="3.40.50.720">
    <property type="entry name" value="NAD(P)-binding Rossmann-like Domain"/>
    <property type="match status" value="1"/>
</dbReference>
<dbReference type="STRING" id="1736674.APS56_12345"/>
<sequence>MILVTGSTGLVGSHLLYKLVSNNESVKAIYRNKNKLNNVKNVFSTYTKNVEPLFNAIEWIEADILDIPSLAEAFKGVTHVYHCAAFVSFEPNKYNLLRKTNIEGTSNIVNLCLSHSVKKLCYVSSVATLGDPPKNMPTTENSSWNPETDNNVYAITKYGAEMEVWRASQEGLPVVIVKPGVILGAGIWQKGTGSLFTKAYKGLKYYSIGSIGLVDVEDVASAMIQLLKSNIENDAFILVAENLPYKQFLQSLATSVGAKPPSKIAKPWLLNLAWKLDWLKHKLTGKRRLLTKHLAKSITTTSNYSNKKIKMTLNFEFKPISKTITEVGSHFQKQVQ</sequence>
<dbReference type="InterPro" id="IPR036291">
    <property type="entry name" value="NAD(P)-bd_dom_sf"/>
</dbReference>
<dbReference type="AlphaFoldDB" id="A0A0P0CZ25"/>
<dbReference type="SUPFAM" id="SSF51735">
    <property type="entry name" value="NAD(P)-binding Rossmann-fold domains"/>
    <property type="match status" value="1"/>
</dbReference>
<dbReference type="PATRIC" id="fig|1736674.3.peg.2529"/>
<evidence type="ECO:0000313" key="2">
    <source>
        <dbReference type="EMBL" id="ALJ05871.1"/>
    </source>
</evidence>
<keyword evidence="3" id="KW-1185">Reference proteome</keyword>